<dbReference type="RefSeq" id="WP_157294976.1">
    <property type="nucleotide sequence ID" value="NZ_JBHTCT010000025.1"/>
</dbReference>
<sequence>MKKGLVTVLVLIACIALLAFSYLSWNAKVKEAGAEPVNRPIKQEQPADETDQAEGSTEDKKSEDKAAGPSPDELTGLTANLPESTVEMLMSRLGEGKTVQLLAVGSSSFEAPANQLADALSEAYDGWIETDVQTFDGTSEAFMDESFGDIDWDKGYDLVIYEPFTLNNNGLVVIEDEQEDALEVRRQALEEVEDAAFFITPPQPIHEPQYYLTQINSLHQFVESRDIPFIDHWDQWPDVDSDDMLEYVNDQYEPTDQGVEAWAESLKSYFIAS</sequence>
<evidence type="ECO:0000256" key="1">
    <source>
        <dbReference type="SAM" id="MobiDB-lite"/>
    </source>
</evidence>
<dbReference type="Proteomes" id="UP001596483">
    <property type="component" value="Unassembled WGS sequence"/>
</dbReference>
<keyword evidence="3" id="KW-1185">Reference proteome</keyword>
<reference evidence="3" key="1">
    <citation type="journal article" date="2019" name="Int. J. Syst. Evol. Microbiol.">
        <title>The Global Catalogue of Microorganisms (GCM) 10K type strain sequencing project: providing services to taxonomists for standard genome sequencing and annotation.</title>
        <authorList>
            <consortium name="The Broad Institute Genomics Platform"/>
            <consortium name="The Broad Institute Genome Sequencing Center for Infectious Disease"/>
            <person name="Wu L."/>
            <person name="Ma J."/>
        </authorList>
    </citation>
    <scope>NUCLEOTIDE SEQUENCE [LARGE SCALE GENOMIC DNA]</scope>
    <source>
        <strain evidence="3">JCM 4738</strain>
    </source>
</reference>
<dbReference type="SUPFAM" id="SSF52266">
    <property type="entry name" value="SGNH hydrolase"/>
    <property type="match status" value="1"/>
</dbReference>
<accession>A0ABW2NIK8</accession>
<organism evidence="2 3">
    <name type="scientific">Bhargavaea changchunensis</name>
    <dbReference type="NCBI Taxonomy" id="2134037"/>
    <lineage>
        <taxon>Bacteria</taxon>
        <taxon>Bacillati</taxon>
        <taxon>Bacillota</taxon>
        <taxon>Bacilli</taxon>
        <taxon>Bacillales</taxon>
        <taxon>Caryophanaceae</taxon>
        <taxon>Bhargavaea</taxon>
    </lineage>
</organism>
<evidence type="ECO:0008006" key="4">
    <source>
        <dbReference type="Google" id="ProtNLM"/>
    </source>
</evidence>
<evidence type="ECO:0000313" key="2">
    <source>
        <dbReference type="EMBL" id="MFC7365203.1"/>
    </source>
</evidence>
<dbReference type="EMBL" id="JBHTCT010000025">
    <property type="protein sequence ID" value="MFC7365203.1"/>
    <property type="molecule type" value="Genomic_DNA"/>
</dbReference>
<proteinExistence type="predicted"/>
<evidence type="ECO:0000313" key="3">
    <source>
        <dbReference type="Proteomes" id="UP001596483"/>
    </source>
</evidence>
<comment type="caution">
    <text evidence="2">The sequence shown here is derived from an EMBL/GenBank/DDBJ whole genome shotgun (WGS) entry which is preliminary data.</text>
</comment>
<protein>
    <recommendedName>
        <fullName evidence="4">SGNH/GDSL hydrolase family protein</fullName>
    </recommendedName>
</protein>
<feature type="region of interest" description="Disordered" evidence="1">
    <location>
        <begin position="33"/>
        <end position="79"/>
    </location>
</feature>
<name>A0ABW2NIK8_9BACL</name>
<gene>
    <name evidence="2" type="ORF">ACFQQH_08755</name>
</gene>
<feature type="compositionally biased region" description="Basic and acidic residues" evidence="1">
    <location>
        <begin position="57"/>
        <end position="66"/>
    </location>
</feature>